<evidence type="ECO:0000256" key="2">
    <source>
        <dbReference type="ARBA" id="ARBA00012438"/>
    </source>
</evidence>
<accession>A0A330L8U0</accession>
<feature type="domain" description="PAC" evidence="9">
    <location>
        <begin position="577"/>
        <end position="629"/>
    </location>
</feature>
<proteinExistence type="predicted"/>
<evidence type="ECO:0000256" key="5">
    <source>
        <dbReference type="ARBA" id="ARBA00022777"/>
    </source>
</evidence>
<keyword evidence="6" id="KW-0812">Transmembrane</keyword>
<dbReference type="InterPro" id="IPR005467">
    <property type="entry name" value="His_kinase_dom"/>
</dbReference>
<dbReference type="PROSITE" id="PS50113">
    <property type="entry name" value="PAC"/>
    <property type="match status" value="4"/>
</dbReference>
<evidence type="ECO:0000256" key="4">
    <source>
        <dbReference type="ARBA" id="ARBA00022679"/>
    </source>
</evidence>
<evidence type="ECO:0000259" key="9">
    <source>
        <dbReference type="PROSITE" id="PS50113"/>
    </source>
</evidence>
<dbReference type="Proteomes" id="UP000248168">
    <property type="component" value="Unassembled WGS sequence"/>
</dbReference>
<keyword evidence="6" id="KW-1133">Transmembrane helix</keyword>
<dbReference type="InterPro" id="IPR036890">
    <property type="entry name" value="HATPase_C_sf"/>
</dbReference>
<comment type="catalytic activity">
    <reaction evidence="1">
        <text>ATP + protein L-histidine = ADP + protein N-phospho-L-histidine.</text>
        <dbReference type="EC" id="2.7.13.3"/>
    </reaction>
</comment>
<feature type="transmembrane region" description="Helical" evidence="6">
    <location>
        <begin position="77"/>
        <end position="98"/>
    </location>
</feature>
<evidence type="ECO:0000256" key="3">
    <source>
        <dbReference type="ARBA" id="ARBA00022553"/>
    </source>
</evidence>
<dbReference type="Gene3D" id="2.10.70.100">
    <property type="match status" value="1"/>
</dbReference>
<dbReference type="Pfam" id="PF07730">
    <property type="entry name" value="HisKA_3"/>
    <property type="match status" value="1"/>
</dbReference>
<feature type="domain" description="PAC" evidence="9">
    <location>
        <begin position="315"/>
        <end position="366"/>
    </location>
</feature>
<dbReference type="RefSeq" id="WP_121987893.1">
    <property type="nucleotide sequence ID" value="NZ_OUNR01000001.1"/>
</dbReference>
<dbReference type="Gene3D" id="3.30.450.20">
    <property type="entry name" value="PAS domain"/>
    <property type="match status" value="4"/>
</dbReference>
<dbReference type="NCBIfam" id="TIGR00229">
    <property type="entry name" value="sensory_box"/>
    <property type="match status" value="3"/>
</dbReference>
<dbReference type="GO" id="GO:0000155">
    <property type="term" value="F:phosphorelay sensor kinase activity"/>
    <property type="evidence" value="ECO:0007669"/>
    <property type="project" value="InterPro"/>
</dbReference>
<dbReference type="OrthoDB" id="9797605at2"/>
<dbReference type="GO" id="GO:0016020">
    <property type="term" value="C:membrane"/>
    <property type="evidence" value="ECO:0007669"/>
    <property type="project" value="InterPro"/>
</dbReference>
<dbReference type="InterPro" id="IPR001610">
    <property type="entry name" value="PAC"/>
</dbReference>
<dbReference type="EMBL" id="OUNR01000001">
    <property type="protein sequence ID" value="SPP63346.1"/>
    <property type="molecule type" value="Genomic_DNA"/>
</dbReference>
<dbReference type="PANTHER" id="PTHR43304">
    <property type="entry name" value="PHYTOCHROME-LIKE PROTEIN CPH1"/>
    <property type="match status" value="1"/>
</dbReference>
<keyword evidence="5" id="KW-0418">Kinase</keyword>
<dbReference type="AlphaFoldDB" id="A0A330L8U0"/>
<dbReference type="SUPFAM" id="SSF55874">
    <property type="entry name" value="ATPase domain of HSP90 chaperone/DNA topoisomerase II/histidine kinase"/>
    <property type="match status" value="1"/>
</dbReference>
<sequence>MIPQPNSRLAISVVLSTIVVFIGDILIPLGYAEVILYLVPLLLSSFLYQPQLPFRIAGASAALIVVGFALSPPGAPIAYAVLNRSLVVIVLWMTAFGLRRLIRDRIAHLQTERRWQLLSQHTQDILWDWNIVTNDYWWSDKGRTLFEEDTRTTPSIEAWQSRLHPNDRDRIRRDIHAAIESGQSGWTGEYQLQVRGGAYRTFLDRGTIIRNESGSAIRMIGAMIDITARTQAEEALQLSETRFANLVNNLDSIVWEAAPDTLAFTFVSPHAEALLGYPVRQWLEDPAFWANHIHPEDREATVQACLTATAHGLNYPAEYRMIAADGRIVWIHAVVTVTCEEGRPKTVQGVLIDITSQKHLQAALCQSEERLALAAEGSTDAWWDEHRLPGRSLLDRESSVWWSPKIRDILALNESDPFHTLAHWAQRLHPDDSDRVFAALRTHLQQQTPFDVEYRIRTNRGDYRWLQGRGRAIRDAHGEPQRMAGSCRDITDRKLAEEALRRSEMQLKEAQRIAGLGSWEWTSDAAVTWSDESYRIFGYGPHSVLPSYDLFVESLHPDDRRRVIDTLHETLSLNAPFDLVCRILRPSGEARHIRCRGEVTLDTTGTPLRVAGTVEDITDRHLADAKLRTAYERLQKVTRQAATAEENERRRIAREIHDELGQLLTAMRFQLTSLKKSLRAHGHDIRLSDLLNLNDSMLNQVRHVSTSLRPAILDELGLIPAVQTYAQQFEIRTGIACDVAVDPALVEVPFDDATASAVFRIVQELLTNVLRHARAMAVAISLTRAQDLLAVVVYDNGTGITPDHQTRHDSFGLKGITERAALLDGTFTIAPHPLEGTVATLRIPMAVLLPPPSTATYPSRLAQEGHENPVGR</sequence>
<organism evidence="10 11">
    <name type="scientific">Nitrospira lenta</name>
    <dbReference type="NCBI Taxonomy" id="1436998"/>
    <lineage>
        <taxon>Bacteria</taxon>
        <taxon>Pseudomonadati</taxon>
        <taxon>Nitrospirota</taxon>
        <taxon>Nitrospiria</taxon>
        <taxon>Nitrospirales</taxon>
        <taxon>Nitrospiraceae</taxon>
        <taxon>Nitrospira</taxon>
    </lineage>
</organism>
<dbReference type="Gene3D" id="1.20.5.1930">
    <property type="match status" value="1"/>
</dbReference>
<dbReference type="InterPro" id="IPR000014">
    <property type="entry name" value="PAS"/>
</dbReference>
<reference evidence="11" key="1">
    <citation type="submission" date="2018-04" db="EMBL/GenBank/DDBJ databases">
        <authorList>
            <person name="Lucker S."/>
            <person name="Sakoula D."/>
        </authorList>
    </citation>
    <scope>NUCLEOTIDE SEQUENCE [LARGE SCALE GENOMIC DNA]</scope>
</reference>
<name>A0A330L8U0_9BACT</name>
<feature type="domain" description="PAC" evidence="9">
    <location>
        <begin position="186"/>
        <end position="238"/>
    </location>
</feature>
<dbReference type="SMART" id="SM00387">
    <property type="entry name" value="HATPase_c"/>
    <property type="match status" value="1"/>
</dbReference>
<dbReference type="SUPFAM" id="SSF55785">
    <property type="entry name" value="PYP-like sensor domain (PAS domain)"/>
    <property type="match status" value="4"/>
</dbReference>
<dbReference type="InterPro" id="IPR003594">
    <property type="entry name" value="HATPase_dom"/>
</dbReference>
<evidence type="ECO:0000259" key="7">
    <source>
        <dbReference type="PROSITE" id="PS50109"/>
    </source>
</evidence>
<dbReference type="CDD" id="cd00130">
    <property type="entry name" value="PAS"/>
    <property type="match status" value="4"/>
</dbReference>
<keyword evidence="3" id="KW-0597">Phosphoprotein</keyword>
<feature type="domain" description="PAC" evidence="9">
    <location>
        <begin position="450"/>
        <end position="502"/>
    </location>
</feature>
<dbReference type="InterPro" id="IPR035965">
    <property type="entry name" value="PAS-like_dom_sf"/>
</dbReference>
<dbReference type="Pfam" id="PF08447">
    <property type="entry name" value="PAS_3"/>
    <property type="match status" value="4"/>
</dbReference>
<dbReference type="InterPro" id="IPR052162">
    <property type="entry name" value="Sensor_kinase/Photoreceptor"/>
</dbReference>
<dbReference type="Gene3D" id="3.30.565.10">
    <property type="entry name" value="Histidine kinase-like ATPase, C-terminal domain"/>
    <property type="match status" value="1"/>
</dbReference>
<keyword evidence="4" id="KW-0808">Transferase</keyword>
<keyword evidence="11" id="KW-1185">Reference proteome</keyword>
<dbReference type="CDD" id="cd16917">
    <property type="entry name" value="HATPase_UhpB-NarQ-NarX-like"/>
    <property type="match status" value="1"/>
</dbReference>
<dbReference type="GO" id="GO:0046983">
    <property type="term" value="F:protein dimerization activity"/>
    <property type="evidence" value="ECO:0007669"/>
    <property type="project" value="InterPro"/>
</dbReference>
<dbReference type="PROSITE" id="PS50112">
    <property type="entry name" value="PAS"/>
    <property type="match status" value="2"/>
</dbReference>
<feature type="domain" description="Histidine kinase" evidence="7">
    <location>
        <begin position="655"/>
        <end position="847"/>
    </location>
</feature>
<keyword evidence="6" id="KW-0472">Membrane</keyword>
<evidence type="ECO:0000313" key="10">
    <source>
        <dbReference type="EMBL" id="SPP63346.1"/>
    </source>
</evidence>
<evidence type="ECO:0000256" key="6">
    <source>
        <dbReference type="SAM" id="Phobius"/>
    </source>
</evidence>
<evidence type="ECO:0000259" key="8">
    <source>
        <dbReference type="PROSITE" id="PS50112"/>
    </source>
</evidence>
<dbReference type="PROSITE" id="PS50109">
    <property type="entry name" value="HIS_KIN"/>
    <property type="match status" value="1"/>
</dbReference>
<feature type="domain" description="PAS" evidence="8">
    <location>
        <begin position="239"/>
        <end position="299"/>
    </location>
</feature>
<evidence type="ECO:0000256" key="1">
    <source>
        <dbReference type="ARBA" id="ARBA00000085"/>
    </source>
</evidence>
<dbReference type="Pfam" id="PF02518">
    <property type="entry name" value="HATPase_c"/>
    <property type="match status" value="1"/>
</dbReference>
<dbReference type="SMART" id="SM00086">
    <property type="entry name" value="PAC"/>
    <property type="match status" value="4"/>
</dbReference>
<dbReference type="EC" id="2.7.13.3" evidence="2"/>
<feature type="transmembrane region" description="Helical" evidence="6">
    <location>
        <begin position="9"/>
        <end position="32"/>
    </location>
</feature>
<dbReference type="InterPro" id="IPR011712">
    <property type="entry name" value="Sig_transdc_His_kin_sub3_dim/P"/>
</dbReference>
<dbReference type="InParanoid" id="A0A330L8U0"/>
<gene>
    <name evidence="10" type="ORF">NITLEN_10432</name>
</gene>
<dbReference type="SMART" id="SM00091">
    <property type="entry name" value="PAS"/>
    <property type="match status" value="4"/>
</dbReference>
<dbReference type="PANTHER" id="PTHR43304:SF1">
    <property type="entry name" value="PAC DOMAIN-CONTAINING PROTEIN"/>
    <property type="match status" value="1"/>
</dbReference>
<evidence type="ECO:0000313" key="11">
    <source>
        <dbReference type="Proteomes" id="UP000248168"/>
    </source>
</evidence>
<feature type="domain" description="PAS" evidence="8">
    <location>
        <begin position="527"/>
        <end position="574"/>
    </location>
</feature>
<dbReference type="InterPro" id="IPR013655">
    <property type="entry name" value="PAS_fold_3"/>
</dbReference>
<protein>
    <recommendedName>
        <fullName evidence="2">histidine kinase</fullName>
        <ecNumber evidence="2">2.7.13.3</ecNumber>
    </recommendedName>
</protein>
<dbReference type="InterPro" id="IPR000700">
    <property type="entry name" value="PAS-assoc_C"/>
</dbReference>
<feature type="transmembrane region" description="Helical" evidence="6">
    <location>
        <begin position="52"/>
        <end position="70"/>
    </location>
</feature>